<accession>A0ACB8RE52</accession>
<name>A0ACB8RE52_9AGAM</name>
<protein>
    <submittedName>
        <fullName evidence="1">Uncharacterized protein</fullName>
    </submittedName>
</protein>
<evidence type="ECO:0000313" key="1">
    <source>
        <dbReference type="EMBL" id="KAI0042373.1"/>
    </source>
</evidence>
<sequence length="87" mass="9456">MRNSLGLNARLSSKKGKREDLQARKRTVDARERQNVTLHAQLLQEAATSAEDTVSTLDNQVEELRAKLSAVKEAKVKPATSAKGAVA</sequence>
<keyword evidence="2" id="KW-1185">Reference proteome</keyword>
<gene>
    <name evidence="1" type="ORF">FA95DRAFT_1610243</name>
</gene>
<evidence type="ECO:0000313" key="2">
    <source>
        <dbReference type="Proteomes" id="UP000814033"/>
    </source>
</evidence>
<comment type="caution">
    <text evidence="1">The sequence shown here is derived from an EMBL/GenBank/DDBJ whole genome shotgun (WGS) entry which is preliminary data.</text>
</comment>
<reference evidence="1" key="2">
    <citation type="journal article" date="2022" name="New Phytol.">
        <title>Evolutionary transition to the ectomycorrhizal habit in the genomes of a hyperdiverse lineage of mushroom-forming fungi.</title>
        <authorList>
            <person name="Looney B."/>
            <person name="Miyauchi S."/>
            <person name="Morin E."/>
            <person name="Drula E."/>
            <person name="Courty P.E."/>
            <person name="Kohler A."/>
            <person name="Kuo A."/>
            <person name="LaButti K."/>
            <person name="Pangilinan J."/>
            <person name="Lipzen A."/>
            <person name="Riley R."/>
            <person name="Andreopoulos W."/>
            <person name="He G."/>
            <person name="Johnson J."/>
            <person name="Nolan M."/>
            <person name="Tritt A."/>
            <person name="Barry K.W."/>
            <person name="Grigoriev I.V."/>
            <person name="Nagy L.G."/>
            <person name="Hibbett D."/>
            <person name="Henrissat B."/>
            <person name="Matheny P.B."/>
            <person name="Labbe J."/>
            <person name="Martin F.M."/>
        </authorList>
    </citation>
    <scope>NUCLEOTIDE SEQUENCE</scope>
    <source>
        <strain evidence="1">FP105234-sp</strain>
    </source>
</reference>
<reference evidence="1" key="1">
    <citation type="submission" date="2021-02" db="EMBL/GenBank/DDBJ databases">
        <authorList>
            <consortium name="DOE Joint Genome Institute"/>
            <person name="Ahrendt S."/>
            <person name="Looney B.P."/>
            <person name="Miyauchi S."/>
            <person name="Morin E."/>
            <person name="Drula E."/>
            <person name="Courty P.E."/>
            <person name="Chicoki N."/>
            <person name="Fauchery L."/>
            <person name="Kohler A."/>
            <person name="Kuo A."/>
            <person name="Labutti K."/>
            <person name="Pangilinan J."/>
            <person name="Lipzen A."/>
            <person name="Riley R."/>
            <person name="Andreopoulos W."/>
            <person name="He G."/>
            <person name="Johnson J."/>
            <person name="Barry K.W."/>
            <person name="Grigoriev I.V."/>
            <person name="Nagy L."/>
            <person name="Hibbett D."/>
            <person name="Henrissat B."/>
            <person name="Matheny P.B."/>
            <person name="Labbe J."/>
            <person name="Martin F."/>
        </authorList>
    </citation>
    <scope>NUCLEOTIDE SEQUENCE</scope>
    <source>
        <strain evidence="1">FP105234-sp</strain>
    </source>
</reference>
<proteinExistence type="predicted"/>
<organism evidence="1 2">
    <name type="scientific">Auriscalpium vulgare</name>
    <dbReference type="NCBI Taxonomy" id="40419"/>
    <lineage>
        <taxon>Eukaryota</taxon>
        <taxon>Fungi</taxon>
        <taxon>Dikarya</taxon>
        <taxon>Basidiomycota</taxon>
        <taxon>Agaricomycotina</taxon>
        <taxon>Agaricomycetes</taxon>
        <taxon>Russulales</taxon>
        <taxon>Auriscalpiaceae</taxon>
        <taxon>Auriscalpium</taxon>
    </lineage>
</organism>
<dbReference type="EMBL" id="MU276069">
    <property type="protein sequence ID" value="KAI0042373.1"/>
    <property type="molecule type" value="Genomic_DNA"/>
</dbReference>
<dbReference type="Proteomes" id="UP000814033">
    <property type="component" value="Unassembled WGS sequence"/>
</dbReference>